<proteinExistence type="predicted"/>
<dbReference type="VEuPathDB" id="FungiDB:FOC1_g10013823"/>
<accession>A0A420M4Y2</accession>
<evidence type="ECO:0000259" key="1">
    <source>
        <dbReference type="Pfam" id="PF00005"/>
    </source>
</evidence>
<reference evidence="2 3" key="1">
    <citation type="journal article" date="2018" name="Sci. Rep.">
        <title>Characterisation of pathogen-specific regions and novel effector candidates in Fusarium oxysporum f. sp. cepae.</title>
        <authorList>
            <person name="Armitage A.D."/>
            <person name="Taylor A."/>
            <person name="Sobczyk M.K."/>
            <person name="Baxter L."/>
            <person name="Greenfield B.P."/>
            <person name="Bates H.J."/>
            <person name="Wilson F."/>
            <person name="Jackson A.C."/>
            <person name="Ott S."/>
            <person name="Harrison R.J."/>
            <person name="Clarkson J.P."/>
        </authorList>
    </citation>
    <scope>NUCLEOTIDE SEQUENCE [LARGE SCALE GENOMIC DNA]</scope>
    <source>
        <strain evidence="2 3">Fo_A13</strain>
    </source>
</reference>
<organism evidence="2 3">
    <name type="scientific">Fusarium oxysporum</name>
    <name type="common">Fusarium vascular wilt</name>
    <dbReference type="NCBI Taxonomy" id="5507"/>
    <lineage>
        <taxon>Eukaryota</taxon>
        <taxon>Fungi</taxon>
        <taxon>Dikarya</taxon>
        <taxon>Ascomycota</taxon>
        <taxon>Pezizomycotina</taxon>
        <taxon>Sordariomycetes</taxon>
        <taxon>Hypocreomycetidae</taxon>
        <taxon>Hypocreales</taxon>
        <taxon>Nectriaceae</taxon>
        <taxon>Fusarium</taxon>
        <taxon>Fusarium oxysporum species complex</taxon>
    </lineage>
</organism>
<dbReference type="VEuPathDB" id="FungiDB:HZS61_009852"/>
<dbReference type="EMBL" id="MRCX01002345">
    <property type="protein sequence ID" value="RKK38277.1"/>
    <property type="molecule type" value="Genomic_DNA"/>
</dbReference>
<dbReference type="Proteomes" id="UP000285084">
    <property type="component" value="Unassembled WGS sequence"/>
</dbReference>
<name>A0A420M4Y2_FUSOX</name>
<evidence type="ECO:0000313" key="3">
    <source>
        <dbReference type="Proteomes" id="UP000285084"/>
    </source>
</evidence>
<feature type="non-terminal residue" evidence="2">
    <location>
        <position position="154"/>
    </location>
</feature>
<dbReference type="PANTHER" id="PTHR43394">
    <property type="entry name" value="ATP-DEPENDENT PERMEASE MDL1, MITOCHONDRIAL"/>
    <property type="match status" value="1"/>
</dbReference>
<evidence type="ECO:0000313" key="2">
    <source>
        <dbReference type="EMBL" id="RKK38277.1"/>
    </source>
</evidence>
<dbReference type="Gene3D" id="3.40.50.300">
    <property type="entry name" value="P-loop containing nucleotide triphosphate hydrolases"/>
    <property type="match status" value="1"/>
</dbReference>
<dbReference type="GO" id="GO:0005524">
    <property type="term" value="F:ATP binding"/>
    <property type="evidence" value="ECO:0007669"/>
    <property type="project" value="InterPro"/>
</dbReference>
<dbReference type="GO" id="GO:0016887">
    <property type="term" value="F:ATP hydrolysis activity"/>
    <property type="evidence" value="ECO:0007669"/>
    <property type="project" value="InterPro"/>
</dbReference>
<dbReference type="InterPro" id="IPR003439">
    <property type="entry name" value="ABC_transporter-like_ATP-bd"/>
</dbReference>
<feature type="domain" description="ABC transporter" evidence="1">
    <location>
        <begin position="11"/>
        <end position="61"/>
    </location>
</feature>
<sequence length="154" mass="16718">MVREACKEAFADEFISELPDGYDTAVGESGAKFSGGQRQRIAIARAIIRQPAILILDEATSAIDVRGELIVQAALDRASKNRTTITIAHRLSTIRKADRIIVLRQGRLVESGTHESLLEDTNGLYYSLVNAQALSLGDTTDGVEVPIKEELPSP</sequence>
<dbReference type="InterPro" id="IPR027417">
    <property type="entry name" value="P-loop_NTPase"/>
</dbReference>
<dbReference type="SUPFAM" id="SSF52540">
    <property type="entry name" value="P-loop containing nucleoside triphosphate hydrolases"/>
    <property type="match status" value="1"/>
</dbReference>
<comment type="caution">
    <text evidence="2">The sequence shown here is derived from an EMBL/GenBank/DDBJ whole genome shotgun (WGS) entry which is preliminary data.</text>
</comment>
<dbReference type="GO" id="GO:0015421">
    <property type="term" value="F:ABC-type oligopeptide transporter activity"/>
    <property type="evidence" value="ECO:0007669"/>
    <property type="project" value="TreeGrafter"/>
</dbReference>
<gene>
    <name evidence="2" type="ORF">BFJ69_g18601</name>
</gene>
<dbReference type="AlphaFoldDB" id="A0A420M4Y2"/>
<dbReference type="InterPro" id="IPR039421">
    <property type="entry name" value="Type_1_exporter"/>
</dbReference>
<dbReference type="VEuPathDB" id="FungiDB:FOC4_g10011509"/>
<dbReference type="PANTHER" id="PTHR43394:SF1">
    <property type="entry name" value="ATP-BINDING CASSETTE SUB-FAMILY B MEMBER 10, MITOCHONDRIAL"/>
    <property type="match status" value="1"/>
</dbReference>
<protein>
    <recommendedName>
        <fullName evidence="1">ABC transporter domain-containing protein</fullName>
    </recommendedName>
</protein>
<dbReference type="Pfam" id="PF00005">
    <property type="entry name" value="ABC_tran"/>
    <property type="match status" value="1"/>
</dbReference>